<protein>
    <submittedName>
        <fullName evidence="1">Uncharacterized protein</fullName>
    </submittedName>
</protein>
<keyword evidence="2" id="KW-1185">Reference proteome</keyword>
<evidence type="ECO:0000313" key="2">
    <source>
        <dbReference type="Proteomes" id="UP000199111"/>
    </source>
</evidence>
<dbReference type="RefSeq" id="WP_143121245.1">
    <property type="nucleotide sequence ID" value="NZ_FOQY01000041.1"/>
</dbReference>
<gene>
    <name evidence="1" type="ORF">SAMN05216275_14194</name>
</gene>
<evidence type="ECO:0000313" key="1">
    <source>
        <dbReference type="EMBL" id="SFK93137.1"/>
    </source>
</evidence>
<dbReference type="AlphaFoldDB" id="A0A1I4DL89"/>
<accession>A0A1I4DL89</accession>
<dbReference type="GeneID" id="96302980"/>
<organism evidence="1 2">
    <name type="scientific">Streptosporangium canum</name>
    <dbReference type="NCBI Taxonomy" id="324952"/>
    <lineage>
        <taxon>Bacteria</taxon>
        <taxon>Bacillati</taxon>
        <taxon>Actinomycetota</taxon>
        <taxon>Actinomycetes</taxon>
        <taxon>Streptosporangiales</taxon>
        <taxon>Streptosporangiaceae</taxon>
        <taxon>Streptosporangium</taxon>
    </lineage>
</organism>
<dbReference type="EMBL" id="FOQY01000041">
    <property type="protein sequence ID" value="SFK93137.1"/>
    <property type="molecule type" value="Genomic_DNA"/>
</dbReference>
<proteinExistence type="predicted"/>
<sequence>MVTLLEELELVLNPDERRREILEATYPGWHIVYMARPGHWYARRTLPVSGTLRAAGVVESFIRGTYPAFLQALDQQSLIIQSHGGYTP</sequence>
<name>A0A1I4DL89_9ACTN</name>
<reference evidence="2" key="1">
    <citation type="submission" date="2016-10" db="EMBL/GenBank/DDBJ databases">
        <authorList>
            <person name="Varghese N."/>
            <person name="Submissions S."/>
        </authorList>
    </citation>
    <scope>NUCLEOTIDE SEQUENCE [LARGE SCALE GENOMIC DNA]</scope>
    <source>
        <strain evidence="2">CGMCC 4.2126</strain>
    </source>
</reference>
<dbReference type="Proteomes" id="UP000199111">
    <property type="component" value="Unassembled WGS sequence"/>
</dbReference>